<dbReference type="Pfam" id="PF04530">
    <property type="entry name" value="Viral_Beta_CD"/>
    <property type="match status" value="1"/>
</dbReference>
<dbReference type="EMBL" id="KT225276">
    <property type="protein sequence ID" value="ALT22312.1"/>
    <property type="molecule type" value="Genomic_RNA"/>
</dbReference>
<evidence type="ECO:0000313" key="2">
    <source>
        <dbReference type="EMBL" id="ALT22305.1"/>
    </source>
</evidence>
<dbReference type="RefSeq" id="YP_009220373.1">
    <property type="nucleotide sequence ID" value="NC_029037.2"/>
</dbReference>
<keyword evidence="4" id="KW-1185">Reference proteome</keyword>
<evidence type="ECO:0000313" key="3">
    <source>
        <dbReference type="EMBL" id="ALT22312.1"/>
    </source>
</evidence>
<dbReference type="KEGG" id="vg:26646426"/>
<dbReference type="OrthoDB" id="26872at10239"/>
<organism evidence="3">
    <name type="scientific">Colombian potato soil-borne virus</name>
    <dbReference type="NCBI Taxonomy" id="1758139"/>
    <lineage>
        <taxon>Viruses</taxon>
        <taxon>Riboviria</taxon>
        <taxon>Orthornavirae</taxon>
        <taxon>Kitrinoviricota</taxon>
        <taxon>Alsuviricetes</taxon>
        <taxon>Martellivirales</taxon>
        <taxon>Virgaviridae</taxon>
        <taxon>Pomovirus</taxon>
        <taxon>Pomovirus colombiense</taxon>
    </lineage>
</organism>
<sequence length="192" mass="20629">MDPPVIIHSPNCSCQYCSSELPSTHTCGSQDPIAQSHAGGIAARITGANSEYFSLSYVLLVAVVSVLLGFSACVYIKSVSNEDPADMTYYYQDLNSVEIKLGKNPLDPEVIKAIHSFQEYPFGYVPSIRGGPEHEVSNEGSGAVALTDSRNVRQVDDSPCAHSTLTSLWKDDLSFTIIAVTVLALGVVFAPR</sequence>
<accession>A0A0U3C0J2</accession>
<name>A0A0U3C0J2_9VIRU</name>
<gene>
    <name evidence="3" type="primary">tgbp3</name>
</gene>
<evidence type="ECO:0000313" key="4">
    <source>
        <dbReference type="Proteomes" id="UP000201270"/>
    </source>
</evidence>
<dbReference type="Proteomes" id="UP000201270">
    <property type="component" value="Genome"/>
</dbReference>
<proteinExistence type="predicted"/>
<dbReference type="GeneID" id="26646426"/>
<feature type="transmembrane region" description="Helical" evidence="1">
    <location>
        <begin position="54"/>
        <end position="77"/>
    </location>
</feature>
<evidence type="ECO:0000256" key="1">
    <source>
        <dbReference type="SAM" id="Phobius"/>
    </source>
</evidence>
<protein>
    <submittedName>
        <fullName evidence="3">Triple gene block protein 3</fullName>
    </submittedName>
</protein>
<keyword evidence="1" id="KW-1133">Transmembrane helix</keyword>
<keyword evidence="1" id="KW-0812">Transmembrane</keyword>
<feature type="transmembrane region" description="Helical" evidence="1">
    <location>
        <begin position="173"/>
        <end position="190"/>
    </location>
</feature>
<keyword evidence="1" id="KW-0472">Membrane</keyword>
<dbReference type="EMBL" id="KT225273">
    <property type="protein sequence ID" value="ALT22305.1"/>
    <property type="molecule type" value="Genomic_RNA"/>
</dbReference>
<reference evidence="3 4" key="1">
    <citation type="journal article" date="2016" name="Arch. Virol.">
        <title>Molecular and biological characterisation of two novel pomo-like viruses associated with potato (Solanum tuberosum) fields in Colombia.</title>
        <authorList>
            <person name="Gil J.F."/>
            <person name="Adams I."/>
            <person name="Boonham N."/>
            <person name="Nielsen S.L."/>
            <person name="Nicolaisen M."/>
        </authorList>
    </citation>
    <scope>NUCLEOTIDE SEQUENCE</scope>
    <source>
        <strain evidence="3">IS13</strain>
        <strain evidence="2">IS9</strain>
    </source>
</reference>
<dbReference type="InterPro" id="IPR007617">
    <property type="entry name" value="Viral_beta_CD"/>
</dbReference>